<proteinExistence type="predicted"/>
<keyword evidence="1" id="KW-1185">Reference proteome</keyword>
<name>A0A7E4VXV2_PANRE</name>
<sequence length="248" mass="28757">MPYPIAKLAYGLRCRLSELSTAGERYNLQIAAGDASICPPNLQTVQGTLQFPILSWRNSTLYVHGILARIKINSDTLICCETTINLKGFDSQDWRFTNILHAVNTWNLKVPSLADLLNVIPRLETLYIPCFSITKWIDEMMQVRQHSLRDLTIAYNSLTQYGNLVFDDFLTCIKAQRPGFRLFIVVQGYSEDFEPYFLKMKEYLDQALKTDYAVFNPKRHTTVIINRPKNQREYVWHVPRPNGHYLMS</sequence>
<dbReference type="Proteomes" id="UP000492821">
    <property type="component" value="Unassembled WGS sequence"/>
</dbReference>
<organism evidence="1 2">
    <name type="scientific">Panagrellus redivivus</name>
    <name type="common">Microworm</name>
    <dbReference type="NCBI Taxonomy" id="6233"/>
    <lineage>
        <taxon>Eukaryota</taxon>
        <taxon>Metazoa</taxon>
        <taxon>Ecdysozoa</taxon>
        <taxon>Nematoda</taxon>
        <taxon>Chromadorea</taxon>
        <taxon>Rhabditida</taxon>
        <taxon>Tylenchina</taxon>
        <taxon>Panagrolaimomorpha</taxon>
        <taxon>Panagrolaimoidea</taxon>
        <taxon>Panagrolaimidae</taxon>
        <taxon>Panagrellus</taxon>
    </lineage>
</organism>
<dbReference type="AlphaFoldDB" id="A0A7E4VXV2"/>
<evidence type="ECO:0000313" key="2">
    <source>
        <dbReference type="WBParaSite" id="Pan_g4944.t1"/>
    </source>
</evidence>
<reference evidence="1" key="1">
    <citation type="journal article" date="2013" name="Genetics">
        <title>The draft genome and transcriptome of Panagrellus redivivus are shaped by the harsh demands of a free-living lifestyle.</title>
        <authorList>
            <person name="Srinivasan J."/>
            <person name="Dillman A.R."/>
            <person name="Macchietto M.G."/>
            <person name="Heikkinen L."/>
            <person name="Lakso M."/>
            <person name="Fracchia K.M."/>
            <person name="Antoshechkin I."/>
            <person name="Mortazavi A."/>
            <person name="Wong G."/>
            <person name="Sternberg P.W."/>
        </authorList>
    </citation>
    <scope>NUCLEOTIDE SEQUENCE [LARGE SCALE GENOMIC DNA]</scope>
    <source>
        <strain evidence="1">MT8872</strain>
    </source>
</reference>
<protein>
    <submittedName>
        <fullName evidence="2">FBA_2 domain-containing protein</fullName>
    </submittedName>
</protein>
<dbReference type="WBParaSite" id="Pan_g4944.t1">
    <property type="protein sequence ID" value="Pan_g4944.t1"/>
    <property type="gene ID" value="Pan_g4944"/>
</dbReference>
<accession>A0A7E4VXV2</accession>
<evidence type="ECO:0000313" key="1">
    <source>
        <dbReference type="Proteomes" id="UP000492821"/>
    </source>
</evidence>
<reference evidence="2" key="2">
    <citation type="submission" date="2020-10" db="UniProtKB">
        <authorList>
            <consortium name="WormBaseParasite"/>
        </authorList>
    </citation>
    <scope>IDENTIFICATION</scope>
</reference>